<dbReference type="Gene3D" id="3.40.1450.10">
    <property type="entry name" value="BPG-independent phosphoglycerate mutase, domain B"/>
    <property type="match status" value="1"/>
</dbReference>
<organism evidence="16 17">
    <name type="scientific">Orenia metallireducens</name>
    <dbReference type="NCBI Taxonomy" id="1413210"/>
    <lineage>
        <taxon>Bacteria</taxon>
        <taxon>Bacillati</taxon>
        <taxon>Bacillota</taxon>
        <taxon>Clostridia</taxon>
        <taxon>Halanaerobiales</taxon>
        <taxon>Halobacteroidaceae</taxon>
        <taxon>Orenia</taxon>
    </lineage>
</organism>
<feature type="binding site" evidence="10 12">
    <location>
        <begin position="154"/>
        <end position="155"/>
    </location>
    <ligand>
        <name>substrate</name>
    </ligand>
</feature>
<comment type="cofactor">
    <cofactor evidence="10">
        <name>Mn(2+)</name>
        <dbReference type="ChEBI" id="CHEBI:29035"/>
    </cofactor>
    <text evidence="10">Binds 2 manganese ions per subunit.</text>
</comment>
<feature type="binding site" evidence="10 12">
    <location>
        <position position="124"/>
    </location>
    <ligand>
        <name>substrate</name>
    </ligand>
</feature>
<gene>
    <name evidence="10" type="primary">gpmI</name>
    <name evidence="16" type="ORF">U472_13735</name>
</gene>
<dbReference type="CDD" id="cd16010">
    <property type="entry name" value="iPGM"/>
    <property type="match status" value="1"/>
</dbReference>
<dbReference type="HAMAP" id="MF_01038">
    <property type="entry name" value="GpmI"/>
    <property type="match status" value="1"/>
</dbReference>
<comment type="pathway">
    <text evidence="2 10">Carbohydrate degradation; glycolysis; pyruvate from D-glyceraldehyde 3-phosphate: step 3/5.</text>
</comment>
<evidence type="ECO:0000256" key="4">
    <source>
        <dbReference type="ARBA" id="ARBA00012026"/>
    </source>
</evidence>
<keyword evidence="8 10" id="KW-0413">Isomerase</keyword>
<feature type="domain" description="BPG-independent PGAM N-terminal" evidence="15">
    <location>
        <begin position="83"/>
        <end position="300"/>
    </location>
</feature>
<dbReference type="NCBIfam" id="TIGR01307">
    <property type="entry name" value="pgm_bpd_ind"/>
    <property type="match status" value="1"/>
</dbReference>
<dbReference type="UniPathway" id="UPA00109">
    <property type="reaction ID" value="UER00186"/>
</dbReference>
<dbReference type="Gene3D" id="3.40.720.10">
    <property type="entry name" value="Alkaline Phosphatase, subunit A"/>
    <property type="match status" value="1"/>
</dbReference>
<dbReference type="RefSeq" id="WP_068719317.1">
    <property type="nucleotide sequence ID" value="NZ_LWDV01000010.1"/>
</dbReference>
<proteinExistence type="inferred from homology"/>
<evidence type="ECO:0000256" key="12">
    <source>
        <dbReference type="PIRSR" id="PIRSR001492-2"/>
    </source>
</evidence>
<dbReference type="PANTHER" id="PTHR31637">
    <property type="entry name" value="2,3-BISPHOSPHOGLYCERATE-INDEPENDENT PHOSPHOGLYCERATE MUTASE"/>
    <property type="match status" value="1"/>
</dbReference>
<evidence type="ECO:0000256" key="3">
    <source>
        <dbReference type="ARBA" id="ARBA00008819"/>
    </source>
</evidence>
<dbReference type="EC" id="5.4.2.12" evidence="4 10"/>
<feature type="binding site" evidence="10 13">
    <location>
        <position position="407"/>
    </location>
    <ligand>
        <name>Mn(2+)</name>
        <dbReference type="ChEBI" id="CHEBI:29035"/>
        <label>1</label>
    </ligand>
</feature>
<dbReference type="Pfam" id="PF01676">
    <property type="entry name" value="Metalloenzyme"/>
    <property type="match status" value="1"/>
</dbReference>
<sequence>MSTPKPLALVILDGFGVNEKEEANAIQAANTPNFDRLWAEYPHTLVRAAGEAVGLPDGQMGNSEVGHLNLGAGRIVYQDLTRITKSIKDGDFFENEVLLDAINKAKANDAALHLLGLLSDGGVHSHNQHLYGLLELAKKEGMEKVYVHAILDGRDVPPASAKTYVNELEAKIEEIGVGKVATIGGRYYYMDRDNRWDRTAKAYNAMVFGQGESANSALEVVENSYADDKTDEFVLPAVVLGEDGAPVAKVQENDSVIFFNFRPDRARQLTRALNDTDFNGFERQEGYPKIHLVCMTEYDETIDAPIAFPATEITNTLGQVLAANGLKQLRTAETEKYAHVTFFFNGGKETPNEGEDRELIPSPDVATYDMKPEMSAYEVTDNLIKKMDEVDYDVIILNFANPDMVGHTGDFDAEVKAVETVDECLGKVIDTILAKGGAALVTADHGNGEQMVDYDTGEPFTAHTTNPVPLLYINDNDKDAELLAEGEGKLADFAPTMLKLLGIDIPAEMTGNQLIK</sequence>
<dbReference type="PIRSF" id="PIRSF001492">
    <property type="entry name" value="IPGAM"/>
    <property type="match status" value="1"/>
</dbReference>
<feature type="binding site" evidence="10 13">
    <location>
        <position position="63"/>
    </location>
    <ligand>
        <name>Mn(2+)</name>
        <dbReference type="ChEBI" id="CHEBI:29035"/>
        <label>2</label>
    </ligand>
</feature>
<keyword evidence="6 10" id="KW-0324">Glycolysis</keyword>
<comment type="function">
    <text evidence="10">Catalyzes the interconversion of 2-phosphoglycerate and 3-phosphoglycerate.</text>
</comment>
<dbReference type="GO" id="GO:0006007">
    <property type="term" value="P:glucose catabolic process"/>
    <property type="evidence" value="ECO:0007669"/>
    <property type="project" value="InterPro"/>
</dbReference>
<evidence type="ECO:0000313" key="17">
    <source>
        <dbReference type="Proteomes" id="UP000093514"/>
    </source>
</evidence>
<feature type="binding site" evidence="10 13">
    <location>
        <position position="463"/>
    </location>
    <ligand>
        <name>Mn(2+)</name>
        <dbReference type="ChEBI" id="CHEBI:29035"/>
        <label>1</label>
    </ligand>
</feature>
<feature type="binding site" evidence="10 12">
    <location>
        <position position="192"/>
    </location>
    <ligand>
        <name>substrate</name>
    </ligand>
</feature>
<feature type="binding site" evidence="10 13">
    <location>
        <position position="403"/>
    </location>
    <ligand>
        <name>Mn(2+)</name>
        <dbReference type="ChEBI" id="CHEBI:29035"/>
        <label>1</label>
    </ligand>
</feature>
<keyword evidence="17" id="KW-1185">Reference proteome</keyword>
<dbReference type="GO" id="GO:0004619">
    <property type="term" value="F:phosphoglycerate mutase activity"/>
    <property type="evidence" value="ECO:0007669"/>
    <property type="project" value="UniProtKB-UniRule"/>
</dbReference>
<feature type="binding site" evidence="10 12">
    <location>
        <begin position="262"/>
        <end position="265"/>
    </location>
    <ligand>
        <name>substrate</name>
    </ligand>
</feature>
<feature type="binding site" evidence="10 12">
    <location>
        <position position="336"/>
    </location>
    <ligand>
        <name>substrate</name>
    </ligand>
</feature>
<dbReference type="SUPFAM" id="SSF64158">
    <property type="entry name" value="2,3-Bisphosphoglycerate-independent phosphoglycerate mutase, substrate-binding domain"/>
    <property type="match status" value="1"/>
</dbReference>
<dbReference type="AlphaFoldDB" id="A0A1C0A5J2"/>
<keyword evidence="5 10" id="KW-0479">Metal-binding</keyword>
<evidence type="ECO:0000256" key="2">
    <source>
        <dbReference type="ARBA" id="ARBA00004798"/>
    </source>
</evidence>
<evidence type="ECO:0000259" key="15">
    <source>
        <dbReference type="Pfam" id="PF06415"/>
    </source>
</evidence>
<name>A0A1C0A5J2_9FIRM</name>
<comment type="catalytic activity">
    <reaction evidence="1 10">
        <text>(2R)-2-phosphoglycerate = (2R)-3-phosphoglycerate</text>
        <dbReference type="Rhea" id="RHEA:15901"/>
        <dbReference type="ChEBI" id="CHEBI:58272"/>
        <dbReference type="ChEBI" id="CHEBI:58289"/>
        <dbReference type="EC" id="5.4.2.12"/>
    </reaction>
</comment>
<feature type="binding site" evidence="10 13">
    <location>
        <position position="13"/>
    </location>
    <ligand>
        <name>Mn(2+)</name>
        <dbReference type="ChEBI" id="CHEBI:29035"/>
        <label>2</label>
    </ligand>
</feature>
<feature type="binding site" evidence="10 13">
    <location>
        <position position="445"/>
    </location>
    <ligand>
        <name>Mn(2+)</name>
        <dbReference type="ChEBI" id="CHEBI:29035"/>
        <label>2</label>
    </ligand>
</feature>
<comment type="subunit">
    <text evidence="10">Monomer.</text>
</comment>
<evidence type="ECO:0000256" key="10">
    <source>
        <dbReference type="HAMAP-Rule" id="MF_01038"/>
    </source>
</evidence>
<dbReference type="InterPro" id="IPR036646">
    <property type="entry name" value="PGAM_B_sf"/>
</dbReference>
<reference evidence="16 17" key="2">
    <citation type="submission" date="2016-08" db="EMBL/GenBank/DDBJ databases">
        <title>Orenia metallireducens sp. nov. strain Z6, a Novel Metal-reducing Firmicute from the Deep Subsurface.</title>
        <authorList>
            <person name="Maxim B.I."/>
            <person name="Kenneth K."/>
            <person name="Flynn T.M."/>
            <person name="Oloughlin E.J."/>
            <person name="Locke R.A."/>
            <person name="Weber J.R."/>
            <person name="Egan S.M."/>
            <person name="Mackie R.I."/>
            <person name="Cann I.K."/>
        </authorList>
    </citation>
    <scope>NUCLEOTIDE SEQUENCE [LARGE SCALE GENOMIC DNA]</scope>
    <source>
        <strain evidence="16 17">Z6</strain>
    </source>
</reference>
<evidence type="ECO:0000313" key="16">
    <source>
        <dbReference type="EMBL" id="OCL25405.1"/>
    </source>
</evidence>
<dbReference type="InterPro" id="IPR017850">
    <property type="entry name" value="Alkaline_phosphatase_core_sf"/>
</dbReference>
<keyword evidence="7 10" id="KW-0464">Manganese</keyword>
<protein>
    <recommendedName>
        <fullName evidence="9 10">2,3-bisphosphoglycerate-independent phosphoglycerate mutase</fullName>
        <shortName evidence="10">BPG-independent PGAM</shortName>
        <shortName evidence="10">Phosphoglyceromutase</shortName>
        <shortName evidence="10">iPGM</shortName>
        <ecNumber evidence="4 10">5.4.2.12</ecNumber>
    </recommendedName>
</protein>
<evidence type="ECO:0000256" key="5">
    <source>
        <dbReference type="ARBA" id="ARBA00022723"/>
    </source>
</evidence>
<reference evidence="17" key="1">
    <citation type="submission" date="2016-07" db="EMBL/GenBank/DDBJ databases">
        <authorList>
            <person name="Florea S."/>
            <person name="Webb J.S."/>
            <person name="Jaromczyk J."/>
            <person name="Schardl C.L."/>
        </authorList>
    </citation>
    <scope>NUCLEOTIDE SEQUENCE [LARGE SCALE GENOMIC DNA]</scope>
    <source>
        <strain evidence="17">Z6</strain>
    </source>
</reference>
<dbReference type="FunFam" id="3.40.1450.10:FF:000001">
    <property type="entry name" value="2,3-bisphosphoglycerate-independent phosphoglycerate mutase"/>
    <property type="match status" value="1"/>
</dbReference>
<evidence type="ECO:0000256" key="11">
    <source>
        <dbReference type="PIRSR" id="PIRSR001492-1"/>
    </source>
</evidence>
<dbReference type="EMBL" id="LWDV01000010">
    <property type="protein sequence ID" value="OCL25405.1"/>
    <property type="molecule type" value="Genomic_DNA"/>
</dbReference>
<evidence type="ECO:0000256" key="13">
    <source>
        <dbReference type="PIRSR" id="PIRSR001492-3"/>
    </source>
</evidence>
<dbReference type="Proteomes" id="UP000093514">
    <property type="component" value="Unassembled WGS sequence"/>
</dbReference>
<feature type="domain" description="Metalloenzyme" evidence="14">
    <location>
        <begin position="5"/>
        <end position="504"/>
    </location>
</feature>
<evidence type="ECO:0000256" key="9">
    <source>
        <dbReference type="ARBA" id="ARBA00071648"/>
    </source>
</evidence>
<accession>A0A1C0A5J2</accession>
<dbReference type="Pfam" id="PF06415">
    <property type="entry name" value="iPGM_N"/>
    <property type="match status" value="1"/>
</dbReference>
<evidence type="ECO:0000259" key="14">
    <source>
        <dbReference type="Pfam" id="PF01676"/>
    </source>
</evidence>
<feature type="binding site" evidence="10 12">
    <location>
        <position position="186"/>
    </location>
    <ligand>
        <name>substrate</name>
    </ligand>
</feature>
<comment type="similarity">
    <text evidence="3 10">Belongs to the BPG-independent phosphoglycerate mutase family.</text>
</comment>
<evidence type="ECO:0000256" key="8">
    <source>
        <dbReference type="ARBA" id="ARBA00023235"/>
    </source>
</evidence>
<feature type="binding site" evidence="10 13">
    <location>
        <position position="444"/>
    </location>
    <ligand>
        <name>Mn(2+)</name>
        <dbReference type="ChEBI" id="CHEBI:29035"/>
        <label>2</label>
    </ligand>
</feature>
<evidence type="ECO:0000256" key="7">
    <source>
        <dbReference type="ARBA" id="ARBA00023211"/>
    </source>
</evidence>
<dbReference type="GO" id="GO:0006096">
    <property type="term" value="P:glycolytic process"/>
    <property type="evidence" value="ECO:0007669"/>
    <property type="project" value="UniProtKB-UniRule"/>
</dbReference>
<evidence type="ECO:0000256" key="6">
    <source>
        <dbReference type="ARBA" id="ARBA00023152"/>
    </source>
</evidence>
<dbReference type="GO" id="GO:0030145">
    <property type="term" value="F:manganese ion binding"/>
    <property type="evidence" value="ECO:0007669"/>
    <property type="project" value="UniProtKB-UniRule"/>
</dbReference>
<comment type="caution">
    <text evidence="16">The sequence shown here is derived from an EMBL/GenBank/DDBJ whole genome shotgun (WGS) entry which is preliminary data.</text>
</comment>
<evidence type="ECO:0000256" key="1">
    <source>
        <dbReference type="ARBA" id="ARBA00000370"/>
    </source>
</evidence>
<dbReference type="GO" id="GO:0005829">
    <property type="term" value="C:cytosol"/>
    <property type="evidence" value="ECO:0007669"/>
    <property type="project" value="TreeGrafter"/>
</dbReference>
<dbReference type="PANTHER" id="PTHR31637:SF0">
    <property type="entry name" value="2,3-BISPHOSPHOGLYCERATE-INDEPENDENT PHOSPHOGLYCERATE MUTASE"/>
    <property type="match status" value="1"/>
</dbReference>
<dbReference type="InterPro" id="IPR011258">
    <property type="entry name" value="BPG-indep_PGM_N"/>
</dbReference>
<dbReference type="SUPFAM" id="SSF53649">
    <property type="entry name" value="Alkaline phosphatase-like"/>
    <property type="match status" value="1"/>
</dbReference>
<dbReference type="OrthoDB" id="9800863at2"/>
<feature type="active site" description="Phosphoserine intermediate" evidence="10 11">
    <location>
        <position position="63"/>
    </location>
</feature>
<dbReference type="InterPro" id="IPR005995">
    <property type="entry name" value="Pgm_bpd_ind"/>
</dbReference>
<dbReference type="InterPro" id="IPR006124">
    <property type="entry name" value="Metalloenzyme"/>
</dbReference>